<feature type="repeat" description="TPR" evidence="3">
    <location>
        <begin position="284"/>
        <end position="317"/>
    </location>
</feature>
<dbReference type="InterPro" id="IPR019734">
    <property type="entry name" value="TPR_rpt"/>
</dbReference>
<evidence type="ECO:0000313" key="5">
    <source>
        <dbReference type="Proteomes" id="UP000199263"/>
    </source>
</evidence>
<proteinExistence type="predicted"/>
<dbReference type="PROSITE" id="PS50005">
    <property type="entry name" value="TPR"/>
    <property type="match status" value="1"/>
</dbReference>
<dbReference type="SUPFAM" id="SSF48452">
    <property type="entry name" value="TPR-like"/>
    <property type="match status" value="1"/>
</dbReference>
<keyword evidence="5" id="KW-1185">Reference proteome</keyword>
<dbReference type="InterPro" id="IPR013105">
    <property type="entry name" value="TPR_2"/>
</dbReference>
<dbReference type="InterPro" id="IPR011990">
    <property type="entry name" value="TPR-like_helical_dom_sf"/>
</dbReference>
<accession>A0A1I1K0A4</accession>
<protein>
    <submittedName>
        <fullName evidence="4">Tetratricopeptide repeat-containing protein</fullName>
    </submittedName>
</protein>
<evidence type="ECO:0000256" key="1">
    <source>
        <dbReference type="ARBA" id="ARBA00022737"/>
    </source>
</evidence>
<dbReference type="STRING" id="119641.SAMN05421842_10510"/>
<reference evidence="4 5" key="1">
    <citation type="submission" date="2016-10" db="EMBL/GenBank/DDBJ databases">
        <authorList>
            <person name="de Groot N.N."/>
        </authorList>
    </citation>
    <scope>NUCLEOTIDE SEQUENCE [LARGE SCALE GENOMIC DNA]</scope>
    <source>
        <strain evidence="4 5">DSM 12992</strain>
    </source>
</reference>
<evidence type="ECO:0000256" key="2">
    <source>
        <dbReference type="ARBA" id="ARBA00022803"/>
    </source>
</evidence>
<organism evidence="4 5">
    <name type="scientific">Clostridium uliginosum</name>
    <dbReference type="NCBI Taxonomy" id="119641"/>
    <lineage>
        <taxon>Bacteria</taxon>
        <taxon>Bacillati</taxon>
        <taxon>Bacillota</taxon>
        <taxon>Clostridia</taxon>
        <taxon>Eubacteriales</taxon>
        <taxon>Clostridiaceae</taxon>
        <taxon>Clostridium</taxon>
    </lineage>
</organism>
<evidence type="ECO:0000313" key="4">
    <source>
        <dbReference type="EMBL" id="SFC54244.1"/>
    </source>
</evidence>
<dbReference type="EMBL" id="FOMG01000005">
    <property type="protein sequence ID" value="SFC54244.1"/>
    <property type="molecule type" value="Genomic_DNA"/>
</dbReference>
<sequence>MNYKTMYKDKLSKILFLEMDKEGFKKNIKVPEYVTFHNKDLYMPISSEYIASNANNEIKIHNLPIYYFIEGMFIVFGCDEKLKYNEDYGIVLTYIPNSEECIKSLIANRVKEDKLEDAYILLKGLYRYNREEEILKNLLLTGESIREKNSSFDEILLEDIEECKSKFNKMPEPYLYNALILRDKGDYINAQAEINEYLNKGGSKTGEIEQIINDINNISQYEKAIEILNEEPEKAIEILLPLTEQFEKNPLLYYYLAIGYRNLENYEKAIYYLNESLTIESGILEVVNELGINYACLGNYQDAIKYFKKAFEASKDVEICTNIVMCYMNLGNDQEAKIHLEIAKKLKPEDEIVKELDKTLLG</sequence>
<dbReference type="Pfam" id="PF13181">
    <property type="entry name" value="TPR_8"/>
    <property type="match status" value="1"/>
</dbReference>
<dbReference type="SMART" id="SM00028">
    <property type="entry name" value="TPR"/>
    <property type="match status" value="3"/>
</dbReference>
<dbReference type="Pfam" id="PF07719">
    <property type="entry name" value="TPR_2"/>
    <property type="match status" value="1"/>
</dbReference>
<evidence type="ECO:0000256" key="3">
    <source>
        <dbReference type="PROSITE-ProRule" id="PRU00339"/>
    </source>
</evidence>
<dbReference type="OrthoDB" id="358807at2"/>
<dbReference type="Gene3D" id="1.25.40.10">
    <property type="entry name" value="Tetratricopeptide repeat domain"/>
    <property type="match status" value="1"/>
</dbReference>
<dbReference type="RefSeq" id="WP_090089312.1">
    <property type="nucleotide sequence ID" value="NZ_FOMG01000005.1"/>
</dbReference>
<dbReference type="Proteomes" id="UP000199263">
    <property type="component" value="Unassembled WGS sequence"/>
</dbReference>
<gene>
    <name evidence="4" type="ORF">SAMN05421842_10510</name>
</gene>
<keyword evidence="2 3" id="KW-0802">TPR repeat</keyword>
<keyword evidence="1" id="KW-0677">Repeat</keyword>
<dbReference type="AlphaFoldDB" id="A0A1I1K0A4"/>
<name>A0A1I1K0A4_9CLOT</name>